<dbReference type="InterPro" id="IPR011691">
    <property type="entry name" value="Vesicle_transpt_SFT2"/>
</dbReference>
<dbReference type="Pfam" id="PF04178">
    <property type="entry name" value="Got1"/>
    <property type="match status" value="1"/>
</dbReference>
<name>A0AAD9VDI3_ACRCE</name>
<evidence type="ECO:0000256" key="9">
    <source>
        <dbReference type="RuleBase" id="RU363111"/>
    </source>
</evidence>
<keyword evidence="7 9" id="KW-0472">Membrane</keyword>
<dbReference type="AlphaFoldDB" id="A0AAD9VDI3"/>
<evidence type="ECO:0000256" key="2">
    <source>
        <dbReference type="ARBA" id="ARBA00004141"/>
    </source>
</evidence>
<dbReference type="PANTHER" id="PTHR23137">
    <property type="entry name" value="VESICLE TRANSPORT PROTEIN-RELATED"/>
    <property type="match status" value="1"/>
</dbReference>
<keyword evidence="3 9" id="KW-0813">Transport</keyword>
<evidence type="ECO:0000256" key="7">
    <source>
        <dbReference type="ARBA" id="ARBA00023136"/>
    </source>
</evidence>
<feature type="non-terminal residue" evidence="10">
    <location>
        <position position="133"/>
    </location>
</feature>
<dbReference type="EMBL" id="JARQWQ010000007">
    <property type="protein sequence ID" value="KAK2570573.1"/>
    <property type="molecule type" value="Genomic_DNA"/>
</dbReference>
<dbReference type="InterPro" id="IPR007305">
    <property type="entry name" value="Vesicle_transpt_Got1/SFT2"/>
</dbReference>
<comment type="subcellular location">
    <subcellularLocation>
        <location evidence="2 9">Membrane</location>
        <topology evidence="2 9">Multi-pass membrane protein</topology>
    </subcellularLocation>
</comment>
<dbReference type="GO" id="GO:0016192">
    <property type="term" value="P:vesicle-mediated transport"/>
    <property type="evidence" value="ECO:0007669"/>
    <property type="project" value="InterPro"/>
</dbReference>
<evidence type="ECO:0000256" key="8">
    <source>
        <dbReference type="ARBA" id="ARBA00025800"/>
    </source>
</evidence>
<organism evidence="10 11">
    <name type="scientific">Acropora cervicornis</name>
    <name type="common">Staghorn coral</name>
    <dbReference type="NCBI Taxonomy" id="6130"/>
    <lineage>
        <taxon>Eukaryota</taxon>
        <taxon>Metazoa</taxon>
        <taxon>Cnidaria</taxon>
        <taxon>Anthozoa</taxon>
        <taxon>Hexacorallia</taxon>
        <taxon>Scleractinia</taxon>
        <taxon>Astrocoeniina</taxon>
        <taxon>Acroporidae</taxon>
        <taxon>Acropora</taxon>
    </lineage>
</organism>
<keyword evidence="4 9" id="KW-0812">Transmembrane</keyword>
<evidence type="ECO:0000256" key="3">
    <source>
        <dbReference type="ARBA" id="ARBA00022448"/>
    </source>
</evidence>
<dbReference type="GO" id="GO:0012505">
    <property type="term" value="C:endomembrane system"/>
    <property type="evidence" value="ECO:0007669"/>
    <property type="project" value="UniProtKB-ARBA"/>
</dbReference>
<comment type="function">
    <text evidence="1 9">May be involved in fusion of retrograde transport vesicles derived from an endocytic compartment with the Golgi complex.</text>
</comment>
<dbReference type="Proteomes" id="UP001249851">
    <property type="component" value="Unassembled WGS sequence"/>
</dbReference>
<dbReference type="GO" id="GO:0005737">
    <property type="term" value="C:cytoplasm"/>
    <property type="evidence" value="ECO:0007669"/>
    <property type="project" value="UniProtKB-ARBA"/>
</dbReference>
<reference evidence="10" key="2">
    <citation type="journal article" date="2023" name="Science">
        <title>Genomic signatures of disease resistance in endangered staghorn corals.</title>
        <authorList>
            <person name="Vollmer S.V."/>
            <person name="Selwyn J.D."/>
            <person name="Despard B.A."/>
            <person name="Roesel C.L."/>
        </authorList>
    </citation>
    <scope>NUCLEOTIDE SEQUENCE</scope>
    <source>
        <strain evidence="10">K2</strain>
    </source>
</reference>
<keyword evidence="11" id="KW-1185">Reference proteome</keyword>
<reference evidence="10" key="1">
    <citation type="journal article" date="2023" name="G3 (Bethesda)">
        <title>Whole genome assembly and annotation of the endangered Caribbean coral Acropora cervicornis.</title>
        <authorList>
            <person name="Selwyn J.D."/>
            <person name="Vollmer S.V."/>
        </authorList>
    </citation>
    <scope>NUCLEOTIDE SEQUENCE</scope>
    <source>
        <strain evidence="10">K2</strain>
    </source>
</reference>
<proteinExistence type="inferred from homology"/>
<dbReference type="GO" id="GO:0016020">
    <property type="term" value="C:membrane"/>
    <property type="evidence" value="ECO:0007669"/>
    <property type="project" value="UniProtKB-SubCell"/>
</dbReference>
<feature type="non-terminal residue" evidence="10">
    <location>
        <position position="1"/>
    </location>
</feature>
<evidence type="ECO:0000256" key="4">
    <source>
        <dbReference type="ARBA" id="ARBA00022692"/>
    </source>
</evidence>
<evidence type="ECO:0000256" key="1">
    <source>
        <dbReference type="ARBA" id="ARBA00003566"/>
    </source>
</evidence>
<gene>
    <name evidence="10" type="ORF">P5673_004251</name>
</gene>
<dbReference type="GO" id="GO:0015031">
    <property type="term" value="P:protein transport"/>
    <property type="evidence" value="ECO:0007669"/>
    <property type="project" value="UniProtKB-KW"/>
</dbReference>
<evidence type="ECO:0000313" key="10">
    <source>
        <dbReference type="EMBL" id="KAK2570573.1"/>
    </source>
</evidence>
<evidence type="ECO:0000313" key="11">
    <source>
        <dbReference type="Proteomes" id="UP001249851"/>
    </source>
</evidence>
<comment type="caution">
    <text evidence="9">Lacks conserved residue(s) required for the propagation of feature annotation.</text>
</comment>
<feature type="transmembrane region" description="Helical" evidence="9">
    <location>
        <begin position="66"/>
        <end position="86"/>
    </location>
</feature>
<protein>
    <recommendedName>
        <fullName evidence="9">Vesicle transport protein</fullName>
    </recommendedName>
</protein>
<accession>A0AAD9VDI3</accession>
<comment type="similarity">
    <text evidence="8 9">Belongs to the SFT2 family.</text>
</comment>
<comment type="caution">
    <text evidence="10">The sequence shown here is derived from an EMBL/GenBank/DDBJ whole genome shotgun (WGS) entry which is preliminary data.</text>
</comment>
<evidence type="ECO:0000256" key="5">
    <source>
        <dbReference type="ARBA" id="ARBA00022927"/>
    </source>
</evidence>
<evidence type="ECO:0000256" key="6">
    <source>
        <dbReference type="ARBA" id="ARBA00022989"/>
    </source>
</evidence>
<sequence>NCSFHKSEGQSEAAISHGRLGNLGKMAPLTVQKIKATLTGQKPDDDSLITEISDATRLSWSTRIKGFIVCFCLGVFFSILGMIMLWKKITLFAIFYSLGNVTALASTCFLMGPMKQLRNMFKEKRLIATIVML</sequence>
<feature type="transmembrane region" description="Helical" evidence="9">
    <location>
        <begin position="92"/>
        <end position="112"/>
    </location>
</feature>
<keyword evidence="5 9" id="KW-0653">Protein transport</keyword>
<dbReference type="PANTHER" id="PTHR23137:SF6">
    <property type="entry name" value="VESICLE TRANSPORT PROTEIN"/>
    <property type="match status" value="1"/>
</dbReference>
<keyword evidence="6 9" id="KW-1133">Transmembrane helix</keyword>